<reference evidence="6 7" key="1">
    <citation type="submission" date="2023-09" db="EMBL/GenBank/DDBJ databases">
        <title>Microbacterium fusihabitans sp. nov., Microbacterium phycihabitans sp. nov., and Microbacterium cervinum sp. nov., isolated from dried seaweeds of beach.</title>
        <authorList>
            <person name="Lee S.D."/>
        </authorList>
    </citation>
    <scope>NUCLEOTIDE SEQUENCE [LARGE SCALE GENOMIC DNA]</scope>
    <source>
        <strain evidence="6 7">KSW2-21</strain>
    </source>
</reference>
<dbReference type="PROSITE" id="PS51387">
    <property type="entry name" value="FAD_PCMH"/>
    <property type="match status" value="1"/>
</dbReference>
<dbReference type="PANTHER" id="PTHR42934:SF2">
    <property type="entry name" value="GLYCOLATE OXIDASE SUBUNIT GLCD"/>
    <property type="match status" value="1"/>
</dbReference>
<dbReference type="RefSeq" id="WP_316000532.1">
    <property type="nucleotide sequence ID" value="NZ_JAWDIU010000001.1"/>
</dbReference>
<feature type="domain" description="FAD-binding PCMH-type" evidence="5">
    <location>
        <begin position="73"/>
        <end position="252"/>
    </location>
</feature>
<dbReference type="SUPFAM" id="SSF56176">
    <property type="entry name" value="FAD-binding/transporter-associated domain-like"/>
    <property type="match status" value="1"/>
</dbReference>
<evidence type="ECO:0000259" key="5">
    <source>
        <dbReference type="PROSITE" id="PS51387"/>
    </source>
</evidence>
<dbReference type="InterPro" id="IPR036318">
    <property type="entry name" value="FAD-bd_PCMH-like_sf"/>
</dbReference>
<evidence type="ECO:0000256" key="3">
    <source>
        <dbReference type="ARBA" id="ARBA00022827"/>
    </source>
</evidence>
<dbReference type="InterPro" id="IPR016164">
    <property type="entry name" value="FAD-linked_Oxase-like_C"/>
</dbReference>
<proteinExistence type="predicted"/>
<evidence type="ECO:0000256" key="1">
    <source>
        <dbReference type="ARBA" id="ARBA00001974"/>
    </source>
</evidence>
<dbReference type="Gene3D" id="3.30.465.10">
    <property type="match status" value="1"/>
</dbReference>
<comment type="caution">
    <text evidence="6">The sequence shown here is derived from an EMBL/GenBank/DDBJ whole genome shotgun (WGS) entry which is preliminary data.</text>
</comment>
<evidence type="ECO:0000313" key="6">
    <source>
        <dbReference type="EMBL" id="MDU0325515.1"/>
    </source>
</evidence>
<comment type="cofactor">
    <cofactor evidence="1">
        <name>FAD</name>
        <dbReference type="ChEBI" id="CHEBI:57692"/>
    </cofactor>
</comment>
<dbReference type="InterPro" id="IPR016169">
    <property type="entry name" value="FAD-bd_PCMH_sub2"/>
</dbReference>
<keyword evidence="2" id="KW-0285">Flavoprotein</keyword>
<dbReference type="PANTHER" id="PTHR42934">
    <property type="entry name" value="GLYCOLATE OXIDASE SUBUNIT GLCD"/>
    <property type="match status" value="1"/>
</dbReference>
<evidence type="ECO:0000313" key="7">
    <source>
        <dbReference type="Proteomes" id="UP001256673"/>
    </source>
</evidence>
<accession>A0ABU3RRI6</accession>
<sequence length="487" mass="49214">MSLGGAARPGAAPGAGAVRDAAAVAVPRAGTDATADAAPADALAELRAALGDRLLDDPASLAASAVDSSRAQPEGLPIAVVRATSTGDVSTALAWAHARGIRVSVRGAGTGLSGGAVAYAGGLVVSLEAMNRIVDIDVANRLADVEAGVITADLDAAALAHGLFFPPDPASAQWSTIGGNIATNAGGLRCVAHGVTTDVVAALEVVLADGRVMRTGARTRKNTTGYDLTSLFTGSEGTLGVITAATVRLKPVPPGQPRTFRASFDDIENAGRAVTAIVSGPAAPEVLELIDARSVEIIEAFHPSGLPSPGAAMLVGQTVGLAALDTAEAIVALCRAHGAVETEISDSDSLLEARRLANPALTAQGLRVSCDVGVPVAQLATVFRGIGELAERHGRRIAVVAHAGDGNLHPTVEAGESPEEYAAAELVIDDITRLALSLGGTISGEHGIGSVKRHELPWQQDAVALDVQRAIKAALDPRGILTPDRSI</sequence>
<evidence type="ECO:0000256" key="2">
    <source>
        <dbReference type="ARBA" id="ARBA00022630"/>
    </source>
</evidence>
<dbReference type="Gene3D" id="3.30.70.2740">
    <property type="match status" value="1"/>
</dbReference>
<dbReference type="Proteomes" id="UP001256673">
    <property type="component" value="Unassembled WGS sequence"/>
</dbReference>
<dbReference type="Pfam" id="PF01565">
    <property type="entry name" value="FAD_binding_4"/>
    <property type="match status" value="1"/>
</dbReference>
<keyword evidence="7" id="KW-1185">Reference proteome</keyword>
<dbReference type="EMBL" id="JAWDIU010000001">
    <property type="protein sequence ID" value="MDU0325515.1"/>
    <property type="molecule type" value="Genomic_DNA"/>
</dbReference>
<keyword evidence="4" id="KW-0560">Oxidoreductase</keyword>
<dbReference type="Pfam" id="PF02913">
    <property type="entry name" value="FAD-oxidase_C"/>
    <property type="match status" value="1"/>
</dbReference>
<organism evidence="6 7">
    <name type="scientific">Microbacterium algihabitans</name>
    <dbReference type="NCBI Taxonomy" id="3075992"/>
    <lineage>
        <taxon>Bacteria</taxon>
        <taxon>Bacillati</taxon>
        <taxon>Actinomycetota</taxon>
        <taxon>Actinomycetes</taxon>
        <taxon>Micrococcales</taxon>
        <taxon>Microbacteriaceae</taxon>
        <taxon>Microbacterium</taxon>
    </lineage>
</organism>
<dbReference type="InterPro" id="IPR006094">
    <property type="entry name" value="Oxid_FAD_bind_N"/>
</dbReference>
<dbReference type="InterPro" id="IPR051914">
    <property type="entry name" value="FAD-linked_OxidoTrans_Type4"/>
</dbReference>
<dbReference type="InterPro" id="IPR016166">
    <property type="entry name" value="FAD-bd_PCMH"/>
</dbReference>
<dbReference type="InterPro" id="IPR004113">
    <property type="entry name" value="FAD-bd_oxidored_4_C"/>
</dbReference>
<protein>
    <submittedName>
        <fullName evidence="6">FAD-linked oxidase C-terminal domain-containing protein</fullName>
    </submittedName>
</protein>
<dbReference type="SUPFAM" id="SSF55103">
    <property type="entry name" value="FAD-linked oxidases, C-terminal domain"/>
    <property type="match status" value="1"/>
</dbReference>
<gene>
    <name evidence="6" type="ORF">RWH43_01980</name>
</gene>
<evidence type="ECO:0000256" key="4">
    <source>
        <dbReference type="ARBA" id="ARBA00023002"/>
    </source>
</evidence>
<keyword evidence="3" id="KW-0274">FAD</keyword>
<name>A0ABU3RRI6_9MICO</name>
<dbReference type="InterPro" id="IPR016171">
    <property type="entry name" value="Vanillyl_alc_oxidase_C-sub2"/>
</dbReference>
<dbReference type="Gene3D" id="1.10.45.10">
    <property type="entry name" value="Vanillyl-alcohol Oxidase, Chain A, domain 4"/>
    <property type="match status" value="1"/>
</dbReference>